<dbReference type="CDD" id="cd20694">
    <property type="entry name" value="CdiI_Ct-like"/>
    <property type="match status" value="1"/>
</dbReference>
<accession>A0A919TRF8</accession>
<proteinExistence type="predicted"/>
<dbReference type="InterPro" id="IPR011030">
    <property type="entry name" value="Lipovitellin_superhlx_dom"/>
</dbReference>
<gene>
    <name evidence="1" type="ORF">Ate02nite_07820</name>
</gene>
<evidence type="ECO:0000313" key="2">
    <source>
        <dbReference type="Proteomes" id="UP000623608"/>
    </source>
</evidence>
<dbReference type="EMBL" id="BOMY01000002">
    <property type="protein sequence ID" value="GIF18052.1"/>
    <property type="molecule type" value="Genomic_DNA"/>
</dbReference>
<dbReference type="AlphaFoldDB" id="A0A919TRF8"/>
<organism evidence="1 2">
    <name type="scientific">Paractinoplanes tereljensis</name>
    <dbReference type="NCBI Taxonomy" id="571912"/>
    <lineage>
        <taxon>Bacteria</taxon>
        <taxon>Bacillati</taxon>
        <taxon>Actinomycetota</taxon>
        <taxon>Actinomycetes</taxon>
        <taxon>Micromonosporales</taxon>
        <taxon>Micromonosporaceae</taxon>
        <taxon>Paractinoplanes</taxon>
    </lineage>
</organism>
<protein>
    <submittedName>
        <fullName evidence="1">Uncharacterized protein</fullName>
    </submittedName>
</protein>
<evidence type="ECO:0000313" key="1">
    <source>
        <dbReference type="EMBL" id="GIF18052.1"/>
    </source>
</evidence>
<dbReference type="InterPro" id="IPR049796">
    <property type="entry name" value="CdiI_Ct-like"/>
</dbReference>
<keyword evidence="2" id="KW-1185">Reference proteome</keyword>
<reference evidence="1" key="1">
    <citation type="submission" date="2021-01" db="EMBL/GenBank/DDBJ databases">
        <title>Whole genome shotgun sequence of Actinoplanes tereljensis NBRC 105297.</title>
        <authorList>
            <person name="Komaki H."/>
            <person name="Tamura T."/>
        </authorList>
    </citation>
    <scope>NUCLEOTIDE SEQUENCE</scope>
    <source>
        <strain evidence="1">NBRC 105297</strain>
    </source>
</reference>
<name>A0A919TRF8_9ACTN</name>
<sequence length="136" mass="15556">MSHEHRTFYNPPPATPADVEVALGNQDVSGALNAMVGCALYGHGDWQEAQDLYLGLLDHADRQVQSLAATCLGHLARVYGRLDEDRVVAALRKARSLPHVRGTAEDALEDIKYYLHPRRARWLWRIRRLVRPWTWF</sequence>
<dbReference type="Proteomes" id="UP000623608">
    <property type="component" value="Unassembled WGS sequence"/>
</dbReference>
<dbReference type="SUPFAM" id="SSF48431">
    <property type="entry name" value="Lipovitellin-phosvitin complex, superhelical domain"/>
    <property type="match status" value="1"/>
</dbReference>
<comment type="caution">
    <text evidence="1">The sequence shown here is derived from an EMBL/GenBank/DDBJ whole genome shotgun (WGS) entry which is preliminary data.</text>
</comment>